<dbReference type="PROSITE" id="PS00216">
    <property type="entry name" value="SUGAR_TRANSPORT_1"/>
    <property type="match status" value="1"/>
</dbReference>
<dbReference type="KEGG" id="nvi:103316936"/>
<evidence type="ECO:0000256" key="3">
    <source>
        <dbReference type="ARBA" id="ARBA00022989"/>
    </source>
</evidence>
<dbReference type="RefSeq" id="XP_008211338.2">
    <property type="nucleotide sequence ID" value="XM_008213116.4"/>
</dbReference>
<dbReference type="Gene3D" id="1.20.1250.20">
    <property type="entry name" value="MFS general substrate transporter like domains"/>
    <property type="match status" value="1"/>
</dbReference>
<dbReference type="InterPro" id="IPR050549">
    <property type="entry name" value="MFS_Trehalose_Transporter"/>
</dbReference>
<evidence type="ECO:0000313" key="8">
    <source>
        <dbReference type="Proteomes" id="UP000002358"/>
    </source>
</evidence>
<dbReference type="EnsemblMetazoa" id="XM_008213116">
    <property type="protein sequence ID" value="XP_008211338"/>
    <property type="gene ID" value="LOC103316936"/>
</dbReference>
<dbReference type="PANTHER" id="PTHR48021">
    <property type="match status" value="1"/>
</dbReference>
<dbReference type="InParanoid" id="A0A7M7LUT3"/>
<feature type="transmembrane region" description="Helical" evidence="5">
    <location>
        <begin position="441"/>
        <end position="463"/>
    </location>
</feature>
<dbReference type="Proteomes" id="UP000002358">
    <property type="component" value="Chromosome 1"/>
</dbReference>
<dbReference type="GO" id="GO:0016020">
    <property type="term" value="C:membrane"/>
    <property type="evidence" value="ECO:0007669"/>
    <property type="project" value="UniProtKB-SubCell"/>
</dbReference>
<feature type="transmembrane region" description="Helical" evidence="5">
    <location>
        <begin position="153"/>
        <end position="171"/>
    </location>
</feature>
<comment type="subcellular location">
    <subcellularLocation>
        <location evidence="1">Membrane</location>
        <topology evidence="1">Multi-pass membrane protein</topology>
    </subcellularLocation>
</comment>
<feature type="transmembrane region" description="Helical" evidence="5">
    <location>
        <begin position="413"/>
        <end position="435"/>
    </location>
</feature>
<keyword evidence="4 5" id="KW-0472">Membrane</keyword>
<dbReference type="SMR" id="A0A7M7LUT3"/>
<keyword evidence="3 5" id="KW-1133">Transmembrane helix</keyword>
<dbReference type="OrthoDB" id="6133115at2759"/>
<accession>A0A7M7LUT3</accession>
<feature type="domain" description="Major facilitator superfamily (MFS) profile" evidence="6">
    <location>
        <begin position="28"/>
        <end position="467"/>
    </location>
</feature>
<evidence type="ECO:0000256" key="2">
    <source>
        <dbReference type="ARBA" id="ARBA00022692"/>
    </source>
</evidence>
<feature type="transmembrane region" description="Helical" evidence="5">
    <location>
        <begin position="314"/>
        <end position="338"/>
    </location>
</feature>
<dbReference type="GO" id="GO:0022857">
    <property type="term" value="F:transmembrane transporter activity"/>
    <property type="evidence" value="ECO:0007669"/>
    <property type="project" value="InterPro"/>
</dbReference>
<dbReference type="PROSITE" id="PS00217">
    <property type="entry name" value="SUGAR_TRANSPORT_2"/>
    <property type="match status" value="1"/>
</dbReference>
<feature type="transmembrane region" description="Helical" evidence="5">
    <location>
        <begin position="30"/>
        <end position="54"/>
    </location>
</feature>
<organism evidence="7 8">
    <name type="scientific">Nasonia vitripennis</name>
    <name type="common">Parasitic wasp</name>
    <dbReference type="NCBI Taxonomy" id="7425"/>
    <lineage>
        <taxon>Eukaryota</taxon>
        <taxon>Metazoa</taxon>
        <taxon>Ecdysozoa</taxon>
        <taxon>Arthropoda</taxon>
        <taxon>Hexapoda</taxon>
        <taxon>Insecta</taxon>
        <taxon>Pterygota</taxon>
        <taxon>Neoptera</taxon>
        <taxon>Endopterygota</taxon>
        <taxon>Hymenoptera</taxon>
        <taxon>Apocrita</taxon>
        <taxon>Proctotrupomorpha</taxon>
        <taxon>Chalcidoidea</taxon>
        <taxon>Pteromalidae</taxon>
        <taxon>Pteromalinae</taxon>
        <taxon>Nasonia</taxon>
    </lineage>
</organism>
<feature type="transmembrane region" description="Helical" evidence="5">
    <location>
        <begin position="177"/>
        <end position="199"/>
    </location>
</feature>
<sequence>MRNKLGSLKVSDTKIISNFRRLTSQCCATGALGLLLLITGGNFGLPTILIPALYNSTEMNVTMTDVSWIGSINCISIPIGSAPSGIYIDYFGRRLGVIIMTIPMFLGWLILHFADDIFDVLVALTLIGIACGIVEGPIFMYIAEISETRFRSALLSTANTAAIVGSFFIVLVGSLVYWRILVLTYAVLSIVSIFVICLVPESPYWLASKAKFEEAKDALSWLRGWATHSNVMEEFCMLGEAFQSTSNSKTDFKLRSIFLIHNIRNSVKPFLQKSFCMPFMLTTFLFFIHAFNGTSILVYSVVIFKNINTPIDSYAASVIMGLFNVIGTVLSIIVIPWIGKRKVCFMTTIIPSISLLLASIYILLYNEGHVADKNLTWIPVNMLFLTILFIAGFNTVPWIFIGEVFPATLRSTGSGIVIALFYTFSWAINIEYLYMVKEINFFGSFLFFSVINFIGCIVLFILLPETEGKSLEKIQSYFSDNTNIKQSQNNEICGHVDDVDFM</sequence>
<dbReference type="InterPro" id="IPR036259">
    <property type="entry name" value="MFS_trans_sf"/>
</dbReference>
<feature type="transmembrane region" description="Helical" evidence="5">
    <location>
        <begin position="279"/>
        <end position="302"/>
    </location>
</feature>
<dbReference type="InterPro" id="IPR005829">
    <property type="entry name" value="Sugar_transporter_CS"/>
</dbReference>
<evidence type="ECO:0000313" key="7">
    <source>
        <dbReference type="EnsemblMetazoa" id="XP_008211338"/>
    </source>
</evidence>
<dbReference type="GeneID" id="103316936"/>
<dbReference type="InterPro" id="IPR020846">
    <property type="entry name" value="MFS_dom"/>
</dbReference>
<dbReference type="PROSITE" id="PS50850">
    <property type="entry name" value="MFS"/>
    <property type="match status" value="1"/>
</dbReference>
<feature type="transmembrane region" description="Helical" evidence="5">
    <location>
        <begin position="120"/>
        <end position="141"/>
    </location>
</feature>
<proteinExistence type="predicted"/>
<dbReference type="SUPFAM" id="SSF103473">
    <property type="entry name" value="MFS general substrate transporter"/>
    <property type="match status" value="1"/>
</dbReference>
<reference evidence="7" key="1">
    <citation type="submission" date="2021-01" db="UniProtKB">
        <authorList>
            <consortium name="EnsemblMetazoa"/>
        </authorList>
    </citation>
    <scope>IDENTIFICATION</scope>
</reference>
<dbReference type="AlphaFoldDB" id="A0A7M7LUT3"/>
<evidence type="ECO:0000256" key="5">
    <source>
        <dbReference type="SAM" id="Phobius"/>
    </source>
</evidence>
<dbReference type="PANTHER" id="PTHR48021:SF39">
    <property type="entry name" value="MAJOR FACILITATOR SUPERFAMILY (MFS) PROFILE DOMAIN-CONTAINING PROTEIN"/>
    <property type="match status" value="1"/>
</dbReference>
<evidence type="ECO:0000256" key="4">
    <source>
        <dbReference type="ARBA" id="ARBA00023136"/>
    </source>
</evidence>
<feature type="transmembrane region" description="Helical" evidence="5">
    <location>
        <begin position="95"/>
        <end position="114"/>
    </location>
</feature>
<feature type="transmembrane region" description="Helical" evidence="5">
    <location>
        <begin position="66"/>
        <end position="88"/>
    </location>
</feature>
<feature type="transmembrane region" description="Helical" evidence="5">
    <location>
        <begin position="345"/>
        <end position="365"/>
    </location>
</feature>
<dbReference type="InterPro" id="IPR005828">
    <property type="entry name" value="MFS_sugar_transport-like"/>
</dbReference>
<protein>
    <recommendedName>
        <fullName evidence="6">Major facilitator superfamily (MFS) profile domain-containing protein</fullName>
    </recommendedName>
</protein>
<name>A0A7M7LUT3_NASVI</name>
<keyword evidence="8" id="KW-1185">Reference proteome</keyword>
<evidence type="ECO:0000259" key="6">
    <source>
        <dbReference type="PROSITE" id="PS50850"/>
    </source>
</evidence>
<keyword evidence="2 5" id="KW-0812">Transmembrane</keyword>
<feature type="transmembrane region" description="Helical" evidence="5">
    <location>
        <begin position="377"/>
        <end position="401"/>
    </location>
</feature>
<dbReference type="Pfam" id="PF00083">
    <property type="entry name" value="Sugar_tr"/>
    <property type="match status" value="1"/>
</dbReference>
<evidence type="ECO:0000256" key="1">
    <source>
        <dbReference type="ARBA" id="ARBA00004141"/>
    </source>
</evidence>